<dbReference type="Gene3D" id="1.20.1600.10">
    <property type="entry name" value="Outer membrane efflux proteins (OEP)"/>
    <property type="match status" value="1"/>
</dbReference>
<proteinExistence type="predicted"/>
<accession>A0A7W6G610</accession>
<sequence length="281" mass="29947">MFLHERTRFQGLVPALLLACAACTPQAGLHTQAPAQTELSATGDWWHQSGDALLDEMVAQALSALPPVCAAPERGIRGGIRAALHHQSAEKRHAQEHERAVQRLQKAEAVAGAYLRLRSWTDRLAARHAMLAPWADNAEIARFRREAGLVPALDEDMAGVMVGLNASDEEAARAGLERALTDLARLTGQDGAALRARLDKTSAMPIGNPAAPNPLLAQAEAALTNARIAYRGGAASFATLYVAEANALAAREAQIMANYTAALATIRQWSEKAMAEEAHCG</sequence>
<dbReference type="PROSITE" id="PS51257">
    <property type="entry name" value="PROKAR_LIPOPROTEIN"/>
    <property type="match status" value="1"/>
</dbReference>
<dbReference type="RefSeq" id="WP_183624552.1">
    <property type="nucleotide sequence ID" value="NZ_JACIDX010000005.1"/>
</dbReference>
<keyword evidence="3" id="KW-1185">Reference proteome</keyword>
<evidence type="ECO:0000313" key="3">
    <source>
        <dbReference type="Proteomes" id="UP000548867"/>
    </source>
</evidence>
<dbReference type="EMBL" id="JACIDX010000005">
    <property type="protein sequence ID" value="MBB3954806.1"/>
    <property type="molecule type" value="Genomic_DNA"/>
</dbReference>
<evidence type="ECO:0000313" key="2">
    <source>
        <dbReference type="EMBL" id="MBB3954806.1"/>
    </source>
</evidence>
<feature type="signal peptide" evidence="1">
    <location>
        <begin position="1"/>
        <end position="27"/>
    </location>
</feature>
<evidence type="ECO:0000256" key="1">
    <source>
        <dbReference type="SAM" id="SignalP"/>
    </source>
</evidence>
<feature type="chain" id="PRO_5031093687" evidence="1">
    <location>
        <begin position="28"/>
        <end position="281"/>
    </location>
</feature>
<reference evidence="2 3" key="1">
    <citation type="submission" date="2020-08" db="EMBL/GenBank/DDBJ databases">
        <title>Genomic Encyclopedia of Type Strains, Phase IV (KMG-IV): sequencing the most valuable type-strain genomes for metagenomic binning, comparative biology and taxonomic classification.</title>
        <authorList>
            <person name="Goeker M."/>
        </authorList>
    </citation>
    <scope>NUCLEOTIDE SEQUENCE [LARGE SCALE GENOMIC DNA]</scope>
    <source>
        <strain evidence="2 3">DSM 27057</strain>
    </source>
</reference>
<dbReference type="AlphaFoldDB" id="A0A7W6G610"/>
<gene>
    <name evidence="2" type="ORF">GGR38_001745</name>
</gene>
<dbReference type="Proteomes" id="UP000548867">
    <property type="component" value="Unassembled WGS sequence"/>
</dbReference>
<keyword evidence="1" id="KW-0732">Signal</keyword>
<organism evidence="2 3">
    <name type="scientific">Novosphingobium sediminicola</name>
    <dbReference type="NCBI Taxonomy" id="563162"/>
    <lineage>
        <taxon>Bacteria</taxon>
        <taxon>Pseudomonadati</taxon>
        <taxon>Pseudomonadota</taxon>
        <taxon>Alphaproteobacteria</taxon>
        <taxon>Sphingomonadales</taxon>
        <taxon>Sphingomonadaceae</taxon>
        <taxon>Novosphingobium</taxon>
    </lineage>
</organism>
<comment type="caution">
    <text evidence="2">The sequence shown here is derived from an EMBL/GenBank/DDBJ whole genome shotgun (WGS) entry which is preliminary data.</text>
</comment>
<name>A0A7W6G610_9SPHN</name>
<dbReference type="SUPFAM" id="SSF56954">
    <property type="entry name" value="Outer membrane efflux proteins (OEP)"/>
    <property type="match status" value="1"/>
</dbReference>
<protein>
    <submittedName>
        <fullName evidence="2">Outer membrane protein TolC</fullName>
    </submittedName>
</protein>